<accession>M7BUU1</accession>
<keyword evidence="2" id="KW-1185">Reference proteome</keyword>
<gene>
    <name evidence="1" type="ORF">UY3_10975</name>
</gene>
<dbReference type="EMBL" id="KB543131">
    <property type="protein sequence ID" value="EMP31887.1"/>
    <property type="molecule type" value="Genomic_DNA"/>
</dbReference>
<sequence length="134" mass="14902">MERQNRPNLAYSSCKICSDCGLKCYSNNQATLKYEQLQSRVSELLYTWGIDLGGKINLTPFDFSKVPHQIHVRAKDQTQPNAWCIGSILPQRHGGLLTAQGTQLAAAQNPRTMLGYRLSANFEEPAPAAVIRIP</sequence>
<name>M7BUU1_CHEMY</name>
<protein>
    <submittedName>
        <fullName evidence="1">Uncharacterized protein</fullName>
    </submittedName>
</protein>
<evidence type="ECO:0000313" key="2">
    <source>
        <dbReference type="Proteomes" id="UP000031443"/>
    </source>
</evidence>
<evidence type="ECO:0000313" key="1">
    <source>
        <dbReference type="EMBL" id="EMP31887.1"/>
    </source>
</evidence>
<proteinExistence type="predicted"/>
<reference evidence="2" key="1">
    <citation type="journal article" date="2013" name="Nat. Genet.">
        <title>The draft genomes of soft-shell turtle and green sea turtle yield insights into the development and evolution of the turtle-specific body plan.</title>
        <authorList>
            <person name="Wang Z."/>
            <person name="Pascual-Anaya J."/>
            <person name="Zadissa A."/>
            <person name="Li W."/>
            <person name="Niimura Y."/>
            <person name="Huang Z."/>
            <person name="Li C."/>
            <person name="White S."/>
            <person name="Xiong Z."/>
            <person name="Fang D."/>
            <person name="Wang B."/>
            <person name="Ming Y."/>
            <person name="Chen Y."/>
            <person name="Zheng Y."/>
            <person name="Kuraku S."/>
            <person name="Pignatelli M."/>
            <person name="Herrero J."/>
            <person name="Beal K."/>
            <person name="Nozawa M."/>
            <person name="Li Q."/>
            <person name="Wang J."/>
            <person name="Zhang H."/>
            <person name="Yu L."/>
            <person name="Shigenobu S."/>
            <person name="Wang J."/>
            <person name="Liu J."/>
            <person name="Flicek P."/>
            <person name="Searle S."/>
            <person name="Wang J."/>
            <person name="Kuratani S."/>
            <person name="Yin Y."/>
            <person name="Aken B."/>
            <person name="Zhang G."/>
            <person name="Irie N."/>
        </authorList>
    </citation>
    <scope>NUCLEOTIDE SEQUENCE [LARGE SCALE GENOMIC DNA]</scope>
</reference>
<dbReference type="Proteomes" id="UP000031443">
    <property type="component" value="Unassembled WGS sequence"/>
</dbReference>
<organism evidence="1 2">
    <name type="scientific">Chelonia mydas</name>
    <name type="common">Green sea-turtle</name>
    <name type="synonym">Chelonia agassizi</name>
    <dbReference type="NCBI Taxonomy" id="8469"/>
    <lineage>
        <taxon>Eukaryota</taxon>
        <taxon>Metazoa</taxon>
        <taxon>Chordata</taxon>
        <taxon>Craniata</taxon>
        <taxon>Vertebrata</taxon>
        <taxon>Euteleostomi</taxon>
        <taxon>Archelosauria</taxon>
        <taxon>Testudinata</taxon>
        <taxon>Testudines</taxon>
        <taxon>Cryptodira</taxon>
        <taxon>Durocryptodira</taxon>
        <taxon>Americhelydia</taxon>
        <taxon>Chelonioidea</taxon>
        <taxon>Cheloniidae</taxon>
        <taxon>Chelonia</taxon>
    </lineage>
</organism>
<dbReference type="AlphaFoldDB" id="M7BUU1"/>